<dbReference type="Proteomes" id="UP000660668">
    <property type="component" value="Unassembled WGS sequence"/>
</dbReference>
<accession>A0A930YJ83</accession>
<name>A0A930YJ83_9ACTN</name>
<reference evidence="2" key="1">
    <citation type="submission" date="2020-11" db="EMBL/GenBank/DDBJ databases">
        <title>Nocardioides cynanchi sp. nov., isolated from soil of rhizosphere of Cynanchum wilfordii.</title>
        <authorList>
            <person name="Lee J.-S."/>
            <person name="Suh M.K."/>
            <person name="Kim J.-S."/>
        </authorList>
    </citation>
    <scope>NUCLEOTIDE SEQUENCE</scope>
    <source>
        <strain evidence="2">KCTC 19276</strain>
    </source>
</reference>
<proteinExistence type="predicted"/>
<feature type="transmembrane region" description="Helical" evidence="1">
    <location>
        <begin position="118"/>
        <end position="139"/>
    </location>
</feature>
<evidence type="ECO:0000256" key="1">
    <source>
        <dbReference type="SAM" id="Phobius"/>
    </source>
</evidence>
<dbReference type="RefSeq" id="WP_194698644.1">
    <property type="nucleotide sequence ID" value="NZ_JADKPO010000055.1"/>
</dbReference>
<keyword evidence="1" id="KW-0812">Transmembrane</keyword>
<evidence type="ECO:0000313" key="3">
    <source>
        <dbReference type="Proteomes" id="UP000660668"/>
    </source>
</evidence>
<keyword evidence="3" id="KW-1185">Reference proteome</keyword>
<evidence type="ECO:0000313" key="2">
    <source>
        <dbReference type="EMBL" id="MBF4770501.1"/>
    </source>
</evidence>
<feature type="transmembrane region" description="Helical" evidence="1">
    <location>
        <begin position="40"/>
        <end position="61"/>
    </location>
</feature>
<feature type="transmembrane region" description="Helical" evidence="1">
    <location>
        <begin position="188"/>
        <end position="207"/>
    </location>
</feature>
<feature type="transmembrane region" description="Helical" evidence="1">
    <location>
        <begin position="159"/>
        <end position="181"/>
    </location>
</feature>
<gene>
    <name evidence="2" type="ORF">ISU10_22230</name>
</gene>
<keyword evidence="1" id="KW-0472">Membrane</keyword>
<feature type="transmembrane region" description="Helical" evidence="1">
    <location>
        <begin position="67"/>
        <end position="89"/>
    </location>
</feature>
<feature type="transmembrane region" description="Helical" evidence="1">
    <location>
        <begin position="238"/>
        <end position="261"/>
    </location>
</feature>
<keyword evidence="1" id="KW-1133">Transmembrane helix</keyword>
<organism evidence="2 3">
    <name type="scientific">Nocardioides agariphilus</name>
    <dbReference type="NCBI Taxonomy" id="433664"/>
    <lineage>
        <taxon>Bacteria</taxon>
        <taxon>Bacillati</taxon>
        <taxon>Actinomycetota</taxon>
        <taxon>Actinomycetes</taxon>
        <taxon>Propionibacteriales</taxon>
        <taxon>Nocardioidaceae</taxon>
        <taxon>Nocardioides</taxon>
    </lineage>
</organism>
<dbReference type="EMBL" id="JADKPO010000055">
    <property type="protein sequence ID" value="MBF4770501.1"/>
    <property type="molecule type" value="Genomic_DNA"/>
</dbReference>
<sequence length="266" mass="28147">MTVVQHRVPSPATDRMIPSIPMGRIATTELRKMLDTRSGFWTMASIALVSLATTGLVILFADRGDLTYSTFAAAIGVPMSLILPIIAILSVTAEWSQRSGLTTFALVPHRGRVITGKLMAALAVAIVGTPVAFAIGALGNLGGAAIAGVSPVWDLTLTHLLTIELANVLGMLVGFMLGVVVRGSAGALVAYFIYQFLLPTLGLILAAKQAWFSDLQPWVDFDFATGALLEGSVTAQQWLQLAITGLIWLVVPLAVGLRLVVRAEVK</sequence>
<dbReference type="AlphaFoldDB" id="A0A930YJ83"/>
<protein>
    <submittedName>
        <fullName evidence="2">ABC transporter permease subunit</fullName>
    </submittedName>
</protein>
<comment type="caution">
    <text evidence="2">The sequence shown here is derived from an EMBL/GenBank/DDBJ whole genome shotgun (WGS) entry which is preliminary data.</text>
</comment>